<dbReference type="SUPFAM" id="SSF52833">
    <property type="entry name" value="Thioredoxin-like"/>
    <property type="match status" value="1"/>
</dbReference>
<dbReference type="HOGENOM" id="CLU_050131_3_1_11"/>
<dbReference type="Proteomes" id="UP000019225">
    <property type="component" value="Chromosome"/>
</dbReference>
<evidence type="ECO:0000256" key="2">
    <source>
        <dbReference type="PIRSR" id="PIRSR603782-1"/>
    </source>
</evidence>
<dbReference type="InterPro" id="IPR036249">
    <property type="entry name" value="Thioredoxin-like_sf"/>
</dbReference>
<gene>
    <name evidence="4" type="ORF">KALB_2355</name>
</gene>
<evidence type="ECO:0008006" key="6">
    <source>
        <dbReference type="Google" id="ProtNLM"/>
    </source>
</evidence>
<dbReference type="InterPro" id="IPR003782">
    <property type="entry name" value="SCO1/SenC"/>
</dbReference>
<dbReference type="PANTHER" id="PTHR12151">
    <property type="entry name" value="ELECTRON TRANSPORT PROTIN SCO1/SENC FAMILY MEMBER"/>
    <property type="match status" value="1"/>
</dbReference>
<feature type="binding site" evidence="2">
    <location>
        <position position="66"/>
    </location>
    <ligand>
        <name>Cu cation</name>
        <dbReference type="ChEBI" id="CHEBI:23378"/>
    </ligand>
</feature>
<dbReference type="PANTHER" id="PTHR12151:SF25">
    <property type="entry name" value="LINALOOL DEHYDRATASE_ISOMERASE DOMAIN-CONTAINING PROTEIN"/>
    <property type="match status" value="1"/>
</dbReference>
<organism evidence="4 5">
    <name type="scientific">Kutzneria albida DSM 43870</name>
    <dbReference type="NCBI Taxonomy" id="1449976"/>
    <lineage>
        <taxon>Bacteria</taxon>
        <taxon>Bacillati</taxon>
        <taxon>Actinomycetota</taxon>
        <taxon>Actinomycetes</taxon>
        <taxon>Pseudonocardiales</taxon>
        <taxon>Pseudonocardiaceae</taxon>
        <taxon>Kutzneria</taxon>
    </lineage>
</organism>
<accession>W5W3F0</accession>
<reference evidence="4 5" key="1">
    <citation type="journal article" date="2014" name="BMC Genomics">
        <title>Complete genome sequence of producer of the glycopeptide antibiotic Aculeximycin Kutzneria albida DSM 43870T, a representative of minor genus of Pseudonocardiaceae.</title>
        <authorList>
            <person name="Rebets Y."/>
            <person name="Tokovenko B."/>
            <person name="Lushchyk I."/>
            <person name="Ruckert C."/>
            <person name="Zaburannyi N."/>
            <person name="Bechthold A."/>
            <person name="Kalinowski J."/>
            <person name="Luzhetskyy A."/>
        </authorList>
    </citation>
    <scope>NUCLEOTIDE SEQUENCE [LARGE SCALE GENOMIC DNA]</scope>
    <source>
        <strain evidence="4">DSM 43870</strain>
    </source>
</reference>
<dbReference type="Pfam" id="PF02630">
    <property type="entry name" value="SCO1-SenC"/>
    <property type="match status" value="1"/>
</dbReference>
<dbReference type="AlphaFoldDB" id="W5W3F0"/>
<dbReference type="STRING" id="1449976.KALB_2355"/>
<keyword evidence="3" id="KW-1015">Disulfide bond</keyword>
<comment type="similarity">
    <text evidence="1">Belongs to the SCO1/2 family.</text>
</comment>
<feature type="binding site" evidence="2">
    <location>
        <position position="62"/>
    </location>
    <ligand>
        <name>Cu cation</name>
        <dbReference type="ChEBI" id="CHEBI:23378"/>
    </ligand>
</feature>
<dbReference type="CDD" id="cd02968">
    <property type="entry name" value="SCO"/>
    <property type="match status" value="1"/>
</dbReference>
<evidence type="ECO:0000313" key="5">
    <source>
        <dbReference type="Proteomes" id="UP000019225"/>
    </source>
</evidence>
<evidence type="ECO:0000256" key="3">
    <source>
        <dbReference type="PIRSR" id="PIRSR603782-2"/>
    </source>
</evidence>
<evidence type="ECO:0000313" key="4">
    <source>
        <dbReference type="EMBL" id="AHH95723.1"/>
    </source>
</evidence>
<feature type="disulfide bond" description="Redox-active" evidence="3">
    <location>
        <begin position="62"/>
        <end position="66"/>
    </location>
</feature>
<protein>
    <recommendedName>
        <fullName evidence="6">Thioredoxin domain-containing protein</fullName>
    </recommendedName>
</protein>
<keyword evidence="2" id="KW-0479">Metal-binding</keyword>
<dbReference type="eggNOG" id="COG1999">
    <property type="taxonomic scope" value="Bacteria"/>
</dbReference>
<name>W5W3F0_9PSEU</name>
<dbReference type="PATRIC" id="fig|1449976.3.peg.2354"/>
<evidence type="ECO:0000256" key="1">
    <source>
        <dbReference type="ARBA" id="ARBA00010996"/>
    </source>
</evidence>
<dbReference type="Gene3D" id="3.40.30.10">
    <property type="entry name" value="Glutaredoxin"/>
    <property type="match status" value="1"/>
</dbReference>
<feature type="binding site" evidence="2">
    <location>
        <position position="152"/>
    </location>
    <ligand>
        <name>Cu cation</name>
        <dbReference type="ChEBI" id="CHEBI:23378"/>
    </ligand>
</feature>
<dbReference type="GO" id="GO:0046872">
    <property type="term" value="F:metal ion binding"/>
    <property type="evidence" value="ECO:0007669"/>
    <property type="project" value="UniProtKB-KW"/>
</dbReference>
<sequence>MSDSTKSSGCCGDLEETLPVVVHRPTVTVGGHFELIDHFGQQVTENSYLGRRLLIFFGFTHCRTICPAALSRMDEALDLLGEKANDVQPLYVSVDPERDTPAVLRAFLQRAHPRFVGLTGSAEQVAAAQTAYHVFAGRAVDPDDSDGYQVPHSAFTYLMGQDGAYITHFTDAVTAAEMARRLAGSLGRHKSIVNTVPA</sequence>
<dbReference type="FunFam" id="3.40.30.10:FF:000013">
    <property type="entry name" value="Blast:Protein SCO1 homolog, mitochondrial"/>
    <property type="match status" value="1"/>
</dbReference>
<proteinExistence type="inferred from homology"/>
<dbReference type="KEGG" id="kal:KALB_2355"/>
<keyword evidence="5" id="KW-1185">Reference proteome</keyword>
<dbReference type="EMBL" id="CP007155">
    <property type="protein sequence ID" value="AHH95723.1"/>
    <property type="molecule type" value="Genomic_DNA"/>
</dbReference>
<keyword evidence="2" id="KW-0186">Copper</keyword>